<dbReference type="SUPFAM" id="SSF53720">
    <property type="entry name" value="ALDH-like"/>
    <property type="match status" value="1"/>
</dbReference>
<dbReference type="PANTHER" id="PTHR43866:SF4">
    <property type="entry name" value="MALONATE-SEMIALDEHYDE DEHYDROGENASE"/>
    <property type="match status" value="1"/>
</dbReference>
<dbReference type="InterPro" id="IPR010061">
    <property type="entry name" value="MeMal-semiAld_DH"/>
</dbReference>
<keyword evidence="5" id="KW-1185">Reference proteome</keyword>
<dbReference type="Proteomes" id="UP000008461">
    <property type="component" value="Chromosome"/>
</dbReference>
<dbReference type="EMBL" id="CP002691">
    <property type="protein sequence ID" value="AEE53008.1"/>
    <property type="molecule type" value="Genomic_DNA"/>
</dbReference>
<dbReference type="InterPro" id="IPR016161">
    <property type="entry name" value="Ald_DH/histidinol_DH"/>
</dbReference>
<dbReference type="GO" id="GO:0006574">
    <property type="term" value="P:L-valine catabolic process"/>
    <property type="evidence" value="ECO:0007669"/>
    <property type="project" value="TreeGrafter"/>
</dbReference>
<dbReference type="STRING" id="760192.Halhy_5182"/>
<evidence type="ECO:0000256" key="2">
    <source>
        <dbReference type="ARBA" id="ARBA00023002"/>
    </source>
</evidence>
<evidence type="ECO:0000256" key="1">
    <source>
        <dbReference type="ARBA" id="ARBA00009986"/>
    </source>
</evidence>
<feature type="domain" description="Aldehyde dehydrogenase" evidence="3">
    <location>
        <begin position="18"/>
        <end position="474"/>
    </location>
</feature>
<dbReference type="AlphaFoldDB" id="F4L4R0"/>
<dbReference type="CDD" id="cd07085">
    <property type="entry name" value="ALDH_F6_MMSDH"/>
    <property type="match status" value="1"/>
</dbReference>
<dbReference type="OrthoDB" id="629320at2"/>
<dbReference type="NCBIfam" id="TIGR01722">
    <property type="entry name" value="MMSDH"/>
    <property type="match status" value="1"/>
</dbReference>
<dbReference type="EC" id="1.2.1.27" evidence="4"/>
<keyword evidence="2 4" id="KW-0560">Oxidoreductase</keyword>
<dbReference type="Gene3D" id="3.40.605.10">
    <property type="entry name" value="Aldehyde Dehydrogenase, Chain A, domain 1"/>
    <property type="match status" value="1"/>
</dbReference>
<reference evidence="4 5" key="1">
    <citation type="journal article" date="2011" name="Stand. Genomic Sci.">
        <title>Complete genome sequence of Haliscomenobacter hydrossis type strain (O).</title>
        <authorList>
            <consortium name="US DOE Joint Genome Institute (JGI-PGF)"/>
            <person name="Daligault H."/>
            <person name="Lapidus A."/>
            <person name="Zeytun A."/>
            <person name="Nolan M."/>
            <person name="Lucas S."/>
            <person name="Del Rio T.G."/>
            <person name="Tice H."/>
            <person name="Cheng J.F."/>
            <person name="Tapia R."/>
            <person name="Han C."/>
            <person name="Goodwin L."/>
            <person name="Pitluck S."/>
            <person name="Liolios K."/>
            <person name="Pagani I."/>
            <person name="Ivanova N."/>
            <person name="Huntemann M."/>
            <person name="Mavromatis K."/>
            <person name="Mikhailova N."/>
            <person name="Pati A."/>
            <person name="Chen A."/>
            <person name="Palaniappan K."/>
            <person name="Land M."/>
            <person name="Hauser L."/>
            <person name="Brambilla E.M."/>
            <person name="Rohde M."/>
            <person name="Verbarg S."/>
            <person name="Goker M."/>
            <person name="Bristow J."/>
            <person name="Eisen J.A."/>
            <person name="Markowitz V."/>
            <person name="Hugenholtz P."/>
            <person name="Kyrpides N.C."/>
            <person name="Klenk H.P."/>
            <person name="Woyke T."/>
        </authorList>
    </citation>
    <scope>NUCLEOTIDE SEQUENCE [LARGE SCALE GENOMIC DNA]</scope>
    <source>
        <strain evidence="5">ATCC 27775 / DSM 1100 / LMG 10767 / O</strain>
    </source>
</reference>
<dbReference type="FunFam" id="3.40.605.10:FF:000007">
    <property type="entry name" value="NAD/NADP-dependent betaine aldehyde dehydrogenase"/>
    <property type="match status" value="1"/>
</dbReference>
<dbReference type="GO" id="GO:0004491">
    <property type="term" value="F:methylmalonate-semialdehyde dehydrogenase (acylating, NAD) activity"/>
    <property type="evidence" value="ECO:0007669"/>
    <property type="project" value="UniProtKB-EC"/>
</dbReference>
<dbReference type="PANTHER" id="PTHR43866">
    <property type="entry name" value="MALONATE-SEMIALDEHYDE DEHYDROGENASE"/>
    <property type="match status" value="1"/>
</dbReference>
<dbReference type="InterPro" id="IPR015590">
    <property type="entry name" value="Aldehyde_DH_dom"/>
</dbReference>
<gene>
    <name evidence="4" type="ordered locus">Halhy_5182</name>
</gene>
<evidence type="ECO:0000259" key="3">
    <source>
        <dbReference type="Pfam" id="PF00171"/>
    </source>
</evidence>
<comment type="similarity">
    <text evidence="1">Belongs to the aldehyde dehydrogenase family.</text>
</comment>
<dbReference type="Gene3D" id="3.40.309.10">
    <property type="entry name" value="Aldehyde Dehydrogenase, Chain A, domain 2"/>
    <property type="match status" value="1"/>
</dbReference>
<evidence type="ECO:0000313" key="4">
    <source>
        <dbReference type="EMBL" id="AEE53008.1"/>
    </source>
</evidence>
<evidence type="ECO:0000313" key="5">
    <source>
        <dbReference type="Proteomes" id="UP000008461"/>
    </source>
</evidence>
<dbReference type="FunFam" id="3.40.309.10:FF:000002">
    <property type="entry name" value="Methylmalonate-semialdehyde dehydrogenase (Acylating)"/>
    <property type="match status" value="1"/>
</dbReference>
<dbReference type="eggNOG" id="COG1012">
    <property type="taxonomic scope" value="Bacteria"/>
</dbReference>
<dbReference type="InterPro" id="IPR016162">
    <property type="entry name" value="Ald_DH_N"/>
</dbReference>
<organism evidence="4 5">
    <name type="scientific">Haliscomenobacter hydrossis (strain ATCC 27775 / DSM 1100 / LMG 10767 / O)</name>
    <dbReference type="NCBI Taxonomy" id="760192"/>
    <lineage>
        <taxon>Bacteria</taxon>
        <taxon>Pseudomonadati</taxon>
        <taxon>Bacteroidota</taxon>
        <taxon>Saprospiria</taxon>
        <taxon>Saprospirales</taxon>
        <taxon>Haliscomenobacteraceae</taxon>
        <taxon>Haliscomenobacter</taxon>
    </lineage>
</organism>
<dbReference type="GO" id="GO:0006210">
    <property type="term" value="P:thymine catabolic process"/>
    <property type="evidence" value="ECO:0007669"/>
    <property type="project" value="TreeGrafter"/>
</dbReference>
<sequence length="488" mass="51828">MTSEAIKISGHYTAGQQWTPAQENTIAVYSPLDGALIGAVPIATPDTIDQVVHNASRAFVAWSATPLKERVQVLFRFKTLLEKHGSELANLIQLENGKTWAEAKAEIDKGIEVLEFATSLPQIWDQGVLEVSTGVSCQYERFPLGVVLSIAPFNFPAMVPMWTIPIAIGCGNTFILKPSELVPLTAVRLAELFTEAGLPRGVFNVVHGARETTEYLIDHPGIQALSFVGSTKVARLVYQRAATLGKKALALGGAKNHLVVVPDADPEITAKNVVASAMGCAGQRCMAASVLILVGDTGNILDKIVAEAQKIRVGEDLGAVISSAAKARIEGYIDRAEAAAYNILVDGRGASVAGKEKGTYVGPTLIEGVPAGAECACDEIFGPVLSVLRTNTLDEALAIENSNPYGNAASIYTTSGAVARYFAERASAGMVGINIGVPVPREPFSFGGWNESKFGHGDITGMDGVRFWTKLKKVTTKWTASAAQNWMS</sequence>
<proteinExistence type="inferred from homology"/>
<dbReference type="InterPro" id="IPR016163">
    <property type="entry name" value="Ald_DH_C"/>
</dbReference>
<name>F4L4R0_HALH1</name>
<dbReference type="Pfam" id="PF00171">
    <property type="entry name" value="Aldedh"/>
    <property type="match status" value="1"/>
</dbReference>
<dbReference type="KEGG" id="hhy:Halhy_5182"/>
<accession>F4L4R0</accession>
<dbReference type="HOGENOM" id="CLU_005391_1_10_10"/>
<reference key="2">
    <citation type="submission" date="2011-04" db="EMBL/GenBank/DDBJ databases">
        <title>Complete sequence of chromosome of Haliscomenobacter hydrossis DSM 1100.</title>
        <authorList>
            <consortium name="US DOE Joint Genome Institute (JGI-PGF)"/>
            <person name="Lucas S."/>
            <person name="Han J."/>
            <person name="Lapidus A."/>
            <person name="Bruce D."/>
            <person name="Goodwin L."/>
            <person name="Pitluck S."/>
            <person name="Peters L."/>
            <person name="Kyrpides N."/>
            <person name="Mavromatis K."/>
            <person name="Ivanova N."/>
            <person name="Ovchinnikova G."/>
            <person name="Pagani I."/>
            <person name="Daligault H."/>
            <person name="Detter J.C."/>
            <person name="Han C."/>
            <person name="Land M."/>
            <person name="Hauser L."/>
            <person name="Markowitz V."/>
            <person name="Cheng J.-F."/>
            <person name="Hugenholtz P."/>
            <person name="Woyke T."/>
            <person name="Wu D."/>
            <person name="Verbarg S."/>
            <person name="Frueling A."/>
            <person name="Brambilla E."/>
            <person name="Klenk H.-P."/>
            <person name="Eisen J.A."/>
        </authorList>
    </citation>
    <scope>NUCLEOTIDE SEQUENCE</scope>
    <source>
        <strain>DSM 1100</strain>
    </source>
</reference>
<dbReference type="RefSeq" id="WP_013767543.1">
    <property type="nucleotide sequence ID" value="NC_015510.1"/>
</dbReference>
<protein>
    <submittedName>
        <fullName evidence="4">Methylmalonate-semialdehyde dehydrogenase</fullName>
        <ecNumber evidence="4">1.2.1.27</ecNumber>
    </submittedName>
</protein>